<evidence type="ECO:0000256" key="3">
    <source>
        <dbReference type="ARBA" id="ARBA00022741"/>
    </source>
</evidence>
<dbReference type="PANTHER" id="PTHR13710">
    <property type="entry name" value="DNA HELICASE RECQ FAMILY MEMBER"/>
    <property type="match status" value="1"/>
</dbReference>
<keyword evidence="7" id="KW-0238">DNA-binding</keyword>
<evidence type="ECO:0000256" key="10">
    <source>
        <dbReference type="ARBA" id="ARBA00034617"/>
    </source>
</evidence>
<dbReference type="GO" id="GO:0005737">
    <property type="term" value="C:cytoplasm"/>
    <property type="evidence" value="ECO:0007669"/>
    <property type="project" value="TreeGrafter"/>
</dbReference>
<keyword evidence="4 11" id="KW-0378">Hydrolase</keyword>
<dbReference type="GO" id="GO:0005524">
    <property type="term" value="F:ATP binding"/>
    <property type="evidence" value="ECO:0007669"/>
    <property type="project" value="UniProtKB-KW"/>
</dbReference>
<dbReference type="GO" id="GO:0009378">
    <property type="term" value="F:four-way junction helicase activity"/>
    <property type="evidence" value="ECO:0007669"/>
    <property type="project" value="TreeGrafter"/>
</dbReference>
<dbReference type="EMBL" id="JAHDYR010000012">
    <property type="protein sequence ID" value="KAG9394900.1"/>
    <property type="molecule type" value="Genomic_DNA"/>
</dbReference>
<comment type="caution">
    <text evidence="15">The sequence shown here is derived from an EMBL/GenBank/DDBJ whole genome shotgun (WGS) entry which is preliminary data.</text>
</comment>
<feature type="region of interest" description="Disordered" evidence="12">
    <location>
        <begin position="91"/>
        <end position="155"/>
    </location>
</feature>
<dbReference type="SUPFAM" id="SSF52540">
    <property type="entry name" value="P-loop containing nucleoside triphosphate hydrolases"/>
    <property type="match status" value="1"/>
</dbReference>
<feature type="domain" description="Helicase C-terminal" evidence="14">
    <location>
        <begin position="509"/>
        <end position="657"/>
    </location>
</feature>
<dbReference type="Pfam" id="PF16124">
    <property type="entry name" value="RecQ_Zn_bind"/>
    <property type="match status" value="1"/>
</dbReference>
<gene>
    <name evidence="15" type="ORF">J8273_0107</name>
</gene>
<evidence type="ECO:0000256" key="8">
    <source>
        <dbReference type="ARBA" id="ARBA00023235"/>
    </source>
</evidence>
<evidence type="ECO:0000256" key="11">
    <source>
        <dbReference type="RuleBase" id="RU364117"/>
    </source>
</evidence>
<dbReference type="GO" id="GO:0043138">
    <property type="term" value="F:3'-5' DNA helicase activity"/>
    <property type="evidence" value="ECO:0007669"/>
    <property type="project" value="UniProtKB-EC"/>
</dbReference>
<dbReference type="GO" id="GO:0016787">
    <property type="term" value="F:hydrolase activity"/>
    <property type="evidence" value="ECO:0007669"/>
    <property type="project" value="UniProtKB-KW"/>
</dbReference>
<dbReference type="Pfam" id="PF00271">
    <property type="entry name" value="Helicase_C"/>
    <property type="match status" value="1"/>
</dbReference>
<dbReference type="CDD" id="cd17920">
    <property type="entry name" value="DEXHc_RecQ"/>
    <property type="match status" value="1"/>
</dbReference>
<comment type="subcellular location">
    <subcellularLocation>
        <location evidence="1 11">Nucleus</location>
    </subcellularLocation>
</comment>
<dbReference type="SMART" id="SM00490">
    <property type="entry name" value="HELICc"/>
    <property type="match status" value="1"/>
</dbReference>
<keyword evidence="5 11" id="KW-0347">Helicase</keyword>
<dbReference type="FunFam" id="3.40.50.300:FF:001389">
    <property type="entry name" value="ATP-dependent DNA helicase RecQ"/>
    <property type="match status" value="1"/>
</dbReference>
<dbReference type="Gene3D" id="3.40.50.300">
    <property type="entry name" value="P-loop containing nucleotide triphosphate hydrolases"/>
    <property type="match status" value="2"/>
</dbReference>
<dbReference type="NCBIfam" id="TIGR00614">
    <property type="entry name" value="recQ_fam"/>
    <property type="match status" value="1"/>
</dbReference>
<protein>
    <recommendedName>
        <fullName evidence="11">ATP-dependent DNA helicase</fullName>
        <ecNumber evidence="11">5.6.2.4</ecNumber>
    </recommendedName>
</protein>
<evidence type="ECO:0000313" key="15">
    <source>
        <dbReference type="EMBL" id="KAG9394900.1"/>
    </source>
</evidence>
<feature type="region of interest" description="Disordered" evidence="12">
    <location>
        <begin position="191"/>
        <end position="211"/>
    </location>
</feature>
<dbReference type="EC" id="5.6.2.4" evidence="11"/>
<dbReference type="GO" id="GO:0005694">
    <property type="term" value="C:chromosome"/>
    <property type="evidence" value="ECO:0007669"/>
    <property type="project" value="TreeGrafter"/>
</dbReference>
<comment type="catalytic activity">
    <reaction evidence="11">
        <text>ATP + H2O = ADP + phosphate + H(+)</text>
        <dbReference type="Rhea" id="RHEA:13065"/>
        <dbReference type="ChEBI" id="CHEBI:15377"/>
        <dbReference type="ChEBI" id="CHEBI:15378"/>
        <dbReference type="ChEBI" id="CHEBI:30616"/>
        <dbReference type="ChEBI" id="CHEBI:43474"/>
        <dbReference type="ChEBI" id="CHEBI:456216"/>
    </reaction>
</comment>
<keyword evidence="16" id="KW-1185">Reference proteome</keyword>
<dbReference type="GO" id="GO:0000724">
    <property type="term" value="P:double-strand break repair via homologous recombination"/>
    <property type="evidence" value="ECO:0007669"/>
    <property type="project" value="TreeGrafter"/>
</dbReference>
<evidence type="ECO:0000256" key="2">
    <source>
        <dbReference type="ARBA" id="ARBA00005446"/>
    </source>
</evidence>
<dbReference type="AlphaFoldDB" id="A0A8J6EAM3"/>
<evidence type="ECO:0000256" key="9">
    <source>
        <dbReference type="ARBA" id="ARBA00023242"/>
    </source>
</evidence>
<dbReference type="PANTHER" id="PTHR13710:SF153">
    <property type="entry name" value="RECQ-LIKE DNA HELICASE BLM"/>
    <property type="match status" value="1"/>
</dbReference>
<dbReference type="OrthoDB" id="10261556at2759"/>
<organism evidence="15 16">
    <name type="scientific">Carpediemonas membranifera</name>
    <dbReference type="NCBI Taxonomy" id="201153"/>
    <lineage>
        <taxon>Eukaryota</taxon>
        <taxon>Metamonada</taxon>
        <taxon>Carpediemonas-like organisms</taxon>
        <taxon>Carpediemonas</taxon>
    </lineage>
</organism>
<evidence type="ECO:0000256" key="7">
    <source>
        <dbReference type="ARBA" id="ARBA00023125"/>
    </source>
</evidence>
<dbReference type="InterPro" id="IPR014001">
    <property type="entry name" value="Helicase_ATP-bd"/>
</dbReference>
<evidence type="ECO:0000259" key="14">
    <source>
        <dbReference type="PROSITE" id="PS51194"/>
    </source>
</evidence>
<evidence type="ECO:0000256" key="12">
    <source>
        <dbReference type="SAM" id="MobiDB-lite"/>
    </source>
</evidence>
<dbReference type="InterPro" id="IPR001650">
    <property type="entry name" value="Helicase_C-like"/>
</dbReference>
<feature type="domain" description="Helicase ATP-binding" evidence="13">
    <location>
        <begin position="308"/>
        <end position="482"/>
    </location>
</feature>
<evidence type="ECO:0000259" key="13">
    <source>
        <dbReference type="PROSITE" id="PS51192"/>
    </source>
</evidence>
<name>A0A8J6EAM3_9EUKA</name>
<accession>A0A8J6EAM3</accession>
<dbReference type="GO" id="GO:0003677">
    <property type="term" value="F:DNA binding"/>
    <property type="evidence" value="ECO:0007669"/>
    <property type="project" value="UniProtKB-KW"/>
</dbReference>
<evidence type="ECO:0000256" key="5">
    <source>
        <dbReference type="ARBA" id="ARBA00022806"/>
    </source>
</evidence>
<evidence type="ECO:0000256" key="4">
    <source>
        <dbReference type="ARBA" id="ARBA00022801"/>
    </source>
</evidence>
<keyword evidence="8" id="KW-0413">Isomerase</keyword>
<keyword evidence="6 11" id="KW-0067">ATP-binding</keyword>
<comment type="catalytic activity">
    <reaction evidence="10 11">
        <text>Couples ATP hydrolysis with the unwinding of duplex DNA by translocating in the 3'-5' direction.</text>
        <dbReference type="EC" id="5.6.2.4"/>
    </reaction>
</comment>
<dbReference type="SMART" id="SM00487">
    <property type="entry name" value="DEXDc"/>
    <property type="match status" value="1"/>
</dbReference>
<proteinExistence type="inferred from homology"/>
<dbReference type="InterPro" id="IPR032284">
    <property type="entry name" value="RecQ_Zn-bd"/>
</dbReference>
<dbReference type="PROSITE" id="PS51194">
    <property type="entry name" value="HELICASE_CTER"/>
    <property type="match status" value="1"/>
</dbReference>
<evidence type="ECO:0000313" key="16">
    <source>
        <dbReference type="Proteomes" id="UP000717585"/>
    </source>
</evidence>
<dbReference type="PROSITE" id="PS51192">
    <property type="entry name" value="HELICASE_ATP_BIND_1"/>
    <property type="match status" value="1"/>
</dbReference>
<sequence length="791" mass="86775">MNDSFDAEVFDIDDGFDTPIKRMKLEEEVDCYDLDDDSDQESLEPAPAATSVLERALSELYGIKNLIGPQESRRMRAIEALEDFIRPASLPTHQAPVTQPSAVLAKTQTQRRTAAKDMSPALAEEQLSDVEMLSAPPSPDPTRGTPGSGRGKAVSRSVGAFLSPCSVSHAVSIALPDALEDLIRAQASLPLGPASSSGFTNPPRPLPTYGHRAPSPEPIEDASTQEDVDPIEEITLDDMAPVQGNRRDHGAARVGPWTATKDASHTPARPFGRATAPMLDDSVVERIHTTLRSRFAMAAFRPYQKEAVWAAVAGKDVFVILPTGSGKSLTYQLPAVIAPGLTVVVSPLISLIIDQVAHLAAWGIPAVHFSGPRPTHHPTDLLPGADGAVPYKVCYVTPEKIVQSRRLIQIFEQLHKDGLLDRFVIDEAHCVSNWGHDFRQDYIELAKLRQSYPDVPITALTATAAPRTKQQVIDILQLRPDFTDIEGPLYRDNLVFSVVPAETSSAMAVHQQAARMVQLRFRGMCGIIYCMSKNETTKAADSLAAVGIHALPYHAGLEAAERDRVQGEWSGGRIKVVCATTAFGMGIDRPDVRFVIHVGMALSVAGYYQAAGRAGRDGKTAECISLFRWKSKAIPEMVLNAAHSMDDGKRQHLYETLWFMADTVCCRNEMMLRHFGHDRHFQCGKCDNCKREKSDLRSIPPDTHLGIQTSLYRAVRGNDGQWTVPQLLKAMPGLCNKLKALSPPVRMLAIIYALRHGFISEVAANARVRLRPGREPTAVSELQYDRQVPLW</sequence>
<evidence type="ECO:0000256" key="6">
    <source>
        <dbReference type="ARBA" id="ARBA00022840"/>
    </source>
</evidence>
<comment type="similarity">
    <text evidence="2 11">Belongs to the helicase family. RecQ subfamily.</text>
</comment>
<dbReference type="InterPro" id="IPR011545">
    <property type="entry name" value="DEAD/DEAH_box_helicase_dom"/>
</dbReference>
<keyword evidence="9 11" id="KW-0539">Nucleus</keyword>
<dbReference type="GO" id="GO:0005634">
    <property type="term" value="C:nucleus"/>
    <property type="evidence" value="ECO:0007669"/>
    <property type="project" value="UniProtKB-SubCell"/>
</dbReference>
<feature type="compositionally biased region" description="Polar residues" evidence="12">
    <location>
        <begin position="91"/>
        <end position="112"/>
    </location>
</feature>
<dbReference type="Proteomes" id="UP000717585">
    <property type="component" value="Unassembled WGS sequence"/>
</dbReference>
<dbReference type="Pfam" id="PF00270">
    <property type="entry name" value="DEAD"/>
    <property type="match status" value="1"/>
</dbReference>
<reference evidence="15" key="1">
    <citation type="submission" date="2021-05" db="EMBL/GenBank/DDBJ databases">
        <title>A free-living protist that lacks canonical eukaryotic 1 DNA replication and segregation systems.</title>
        <authorList>
            <person name="Salas-Leiva D.E."/>
            <person name="Tromer E.C."/>
            <person name="Curtis B.A."/>
            <person name="Jerlstrom-Hultqvist J."/>
            <person name="Kolisko M."/>
            <person name="Yi Z."/>
            <person name="Salas-Leiva J.S."/>
            <person name="Gallot-Lavallee L."/>
            <person name="Kops G.J.P.L."/>
            <person name="Archibald J.M."/>
            <person name="Simpson A.G.B."/>
            <person name="Roger A.J."/>
        </authorList>
    </citation>
    <scope>NUCLEOTIDE SEQUENCE</scope>
    <source>
        <strain evidence="15">BICM</strain>
    </source>
</reference>
<evidence type="ECO:0000256" key="1">
    <source>
        <dbReference type="ARBA" id="ARBA00004123"/>
    </source>
</evidence>
<keyword evidence="3 11" id="KW-0547">Nucleotide-binding</keyword>
<dbReference type="InterPro" id="IPR027417">
    <property type="entry name" value="P-loop_NTPase"/>
</dbReference>
<dbReference type="InterPro" id="IPR004589">
    <property type="entry name" value="DNA_helicase_ATP-dep_RecQ"/>
</dbReference>